<evidence type="ECO:0000256" key="1">
    <source>
        <dbReference type="ARBA" id="ARBA00007613"/>
    </source>
</evidence>
<dbReference type="InterPro" id="IPR003423">
    <property type="entry name" value="OMP_efflux"/>
</dbReference>
<gene>
    <name evidence="3" type="ORF">AAE039_05675</name>
</gene>
<dbReference type="PANTHER" id="PTHR30203:SF24">
    <property type="entry name" value="BLR4935 PROTEIN"/>
    <property type="match status" value="1"/>
</dbReference>
<dbReference type="Gene3D" id="1.20.1600.10">
    <property type="entry name" value="Outer membrane efflux proteins (OEP)"/>
    <property type="match status" value="1"/>
</dbReference>
<dbReference type="Pfam" id="PF02321">
    <property type="entry name" value="OEP"/>
    <property type="match status" value="1"/>
</dbReference>
<proteinExistence type="inferred from homology"/>
<protein>
    <submittedName>
        <fullName evidence="3">TolC family protein</fullName>
    </submittedName>
</protein>
<comment type="caution">
    <text evidence="3">The sequence shown here is derived from an EMBL/GenBank/DDBJ whole genome shotgun (WGS) entry which is preliminary data.</text>
</comment>
<dbReference type="SUPFAM" id="SSF56954">
    <property type="entry name" value="Outer membrane efflux proteins (OEP)"/>
    <property type="match status" value="1"/>
</dbReference>
<reference evidence="3 4" key="1">
    <citation type="submission" date="2024-04" db="EMBL/GenBank/DDBJ databases">
        <title>Bacterial endophytes with biocontrol capabilities against important plant pathogens.</title>
        <authorList>
            <person name="Alayande K.A."/>
        </authorList>
    </citation>
    <scope>NUCLEOTIDE SEQUENCE [LARGE SCALE GENOMIC DNA]</scope>
    <source>
        <strain evidence="3 4">KV22</strain>
    </source>
</reference>
<dbReference type="EMBL" id="JBBYHY010000003">
    <property type="protein sequence ID" value="MEL3953045.1"/>
    <property type="molecule type" value="Genomic_DNA"/>
</dbReference>
<dbReference type="PANTHER" id="PTHR30203">
    <property type="entry name" value="OUTER MEMBRANE CATION EFFLUX PROTEIN"/>
    <property type="match status" value="1"/>
</dbReference>
<evidence type="ECO:0000256" key="2">
    <source>
        <dbReference type="SAM" id="Coils"/>
    </source>
</evidence>
<name>A0ABU9JKS9_9GAMM</name>
<comment type="similarity">
    <text evidence="1">Belongs to the outer membrane factor (OMF) (TC 1.B.17) family.</text>
</comment>
<evidence type="ECO:0000313" key="3">
    <source>
        <dbReference type="EMBL" id="MEL3953045.1"/>
    </source>
</evidence>
<keyword evidence="2" id="KW-0175">Coiled coil</keyword>
<dbReference type="InterPro" id="IPR010131">
    <property type="entry name" value="MdtP/NodT-like"/>
</dbReference>
<keyword evidence="4" id="KW-1185">Reference proteome</keyword>
<dbReference type="RefSeq" id="WP_102789626.1">
    <property type="nucleotide sequence ID" value="NZ_JBBYHY010000003.1"/>
</dbReference>
<sequence>MSFSSPLHHRCSICRLRVWVLAFGLFAVAPAWSATASITFDDAVRLAAERAPMLQARQSQIAASQEEAVRAAALPDPRLTLGVANLPVTGADAFDASADFMTMKQIGVMQDFPAHAKRQVRQAVADRTVEQAQALSVAERLAVRQAVARAWIAQWAAQREVTALQALREPTGIAVRSAKARLAGGTGSAVDAMATQNAALEVENRIDDAEASLEAARASLARWLGEEPMALRIEGAPPELMTLPVAPATLVASVDRQGPLLPWHSRETIAEAQVDAAIAEKRPDWSLGVTYGQRERTPEGLPRSDMLMVEFAIDLPLFPRNRQDRGVAARRAELDTVAAEREDARRAQAERVRMTLAEWEGLKRQVARKETESLPLARDRAKTALAAYAAGADLQPWLEARRDEIELHVMHARHLGELGRAWAALAYLLPEEERSP</sequence>
<evidence type="ECO:0000313" key="4">
    <source>
        <dbReference type="Proteomes" id="UP001455088"/>
    </source>
</evidence>
<organism evidence="3 4">
    <name type="scientific">Stenotrophomonas bentonitica</name>
    <dbReference type="NCBI Taxonomy" id="1450134"/>
    <lineage>
        <taxon>Bacteria</taxon>
        <taxon>Pseudomonadati</taxon>
        <taxon>Pseudomonadota</taxon>
        <taxon>Gammaproteobacteria</taxon>
        <taxon>Lysobacterales</taxon>
        <taxon>Lysobacteraceae</taxon>
        <taxon>Stenotrophomonas</taxon>
    </lineage>
</organism>
<feature type="coiled-coil region" evidence="2">
    <location>
        <begin position="192"/>
        <end position="226"/>
    </location>
</feature>
<accession>A0ABU9JKS9</accession>
<dbReference type="Proteomes" id="UP001455088">
    <property type="component" value="Unassembled WGS sequence"/>
</dbReference>